<dbReference type="EMBL" id="OU503046">
    <property type="protein sequence ID" value="CAI9770544.1"/>
    <property type="molecule type" value="Genomic_DNA"/>
</dbReference>
<accession>A0AAD2DYM8</accession>
<feature type="compositionally biased region" description="Low complexity" evidence="8">
    <location>
        <begin position="107"/>
        <end position="117"/>
    </location>
</feature>
<dbReference type="GO" id="GO:0046872">
    <property type="term" value="F:metal ion binding"/>
    <property type="evidence" value="ECO:0007669"/>
    <property type="project" value="UniProtKB-KW"/>
</dbReference>
<dbReference type="Proteomes" id="UP000834106">
    <property type="component" value="Chromosome 11"/>
</dbReference>
<evidence type="ECO:0000256" key="7">
    <source>
        <dbReference type="ARBA" id="ARBA00023242"/>
    </source>
</evidence>
<evidence type="ECO:0000256" key="6">
    <source>
        <dbReference type="ARBA" id="ARBA00022801"/>
    </source>
</evidence>
<dbReference type="PANTHER" id="PTHR22930">
    <property type="match status" value="1"/>
</dbReference>
<dbReference type="AlphaFoldDB" id="A0AAD2DYM8"/>
<evidence type="ECO:0000256" key="8">
    <source>
        <dbReference type="SAM" id="MobiDB-lite"/>
    </source>
</evidence>
<sequence length="476" mass="53799">MANVTMKQSAELDAIMSLPGRYEIISLIWAFLLDPALQGATELKVYLVGGQGQVVGDPKYFRVQISYYLPLVGFLGFNSIGFFPALMAPLRGNKKKRKVENKDEENSLVSGSSEDGSSSWWNAFSKKISGSPSQSKGLDKFKSTFQMSRNTFDYICSLVKDHMMAKTHFSFSNGKPLSLRDQVALALRRLSSGNSLISIGDLFGAHHSTVSQVTWRFIEAIEENGLHHLRWPSTEREMAEIKTKFEKIRGLPNCCGAIDTTHIKMMLTSSDQGADTWLDRKENHSMILQVIVDSDLRFRDIVTGWPGKMNDYSVLQSSNFFKLCEKGERLNVEKLTLLEQTGVGEYIIGDTGYPLLPWLVTPYQGKQLSESKVEFNERLFATHIVAKRALARLKEGWKMIQGDMWRPDKHKLPRFIFVCCILHNIVIDMEDEDSDEGPSSHHHDPGYRDEVCEFVDESASNLRDKLSMHLSGSLHS</sequence>
<dbReference type="InterPro" id="IPR010921">
    <property type="entry name" value="Trp_repressor/repl_initiator"/>
</dbReference>
<reference evidence="11" key="1">
    <citation type="submission" date="2023-05" db="EMBL/GenBank/DDBJ databases">
        <authorList>
            <person name="Huff M."/>
        </authorList>
    </citation>
    <scope>NUCLEOTIDE SEQUENCE</scope>
</reference>
<keyword evidence="5" id="KW-0479">Metal-binding</keyword>
<evidence type="ECO:0000313" key="12">
    <source>
        <dbReference type="Proteomes" id="UP000834106"/>
    </source>
</evidence>
<dbReference type="PANTHER" id="PTHR22930:SF291">
    <property type="entry name" value="EXPRESSED PROTEIN"/>
    <property type="match status" value="1"/>
</dbReference>
<protein>
    <recommendedName>
        <fullName evidence="10">DDE Tnp4 domain-containing protein</fullName>
    </recommendedName>
</protein>
<organism evidence="11 12">
    <name type="scientific">Fraxinus pennsylvanica</name>
    <dbReference type="NCBI Taxonomy" id="56036"/>
    <lineage>
        <taxon>Eukaryota</taxon>
        <taxon>Viridiplantae</taxon>
        <taxon>Streptophyta</taxon>
        <taxon>Embryophyta</taxon>
        <taxon>Tracheophyta</taxon>
        <taxon>Spermatophyta</taxon>
        <taxon>Magnoliopsida</taxon>
        <taxon>eudicotyledons</taxon>
        <taxon>Gunneridae</taxon>
        <taxon>Pentapetalae</taxon>
        <taxon>asterids</taxon>
        <taxon>lamiids</taxon>
        <taxon>Lamiales</taxon>
        <taxon>Oleaceae</taxon>
        <taxon>Oleeae</taxon>
        <taxon>Fraxinus</taxon>
    </lineage>
</organism>
<evidence type="ECO:0000256" key="4">
    <source>
        <dbReference type="ARBA" id="ARBA00022722"/>
    </source>
</evidence>
<feature type="transmembrane region" description="Helical" evidence="9">
    <location>
        <begin position="67"/>
        <end position="88"/>
    </location>
</feature>
<comment type="subcellular location">
    <subcellularLocation>
        <location evidence="2">Nucleus</location>
    </subcellularLocation>
</comment>
<evidence type="ECO:0000256" key="1">
    <source>
        <dbReference type="ARBA" id="ARBA00001968"/>
    </source>
</evidence>
<evidence type="ECO:0000256" key="2">
    <source>
        <dbReference type="ARBA" id="ARBA00004123"/>
    </source>
</evidence>
<dbReference type="GO" id="GO:0043565">
    <property type="term" value="F:sequence-specific DNA binding"/>
    <property type="evidence" value="ECO:0007669"/>
    <property type="project" value="InterPro"/>
</dbReference>
<evidence type="ECO:0000256" key="9">
    <source>
        <dbReference type="SAM" id="Phobius"/>
    </source>
</evidence>
<keyword evidence="12" id="KW-1185">Reference proteome</keyword>
<dbReference type="GO" id="GO:0005634">
    <property type="term" value="C:nucleus"/>
    <property type="evidence" value="ECO:0007669"/>
    <property type="project" value="UniProtKB-SubCell"/>
</dbReference>
<evidence type="ECO:0000313" key="11">
    <source>
        <dbReference type="EMBL" id="CAI9770544.1"/>
    </source>
</evidence>
<feature type="region of interest" description="Disordered" evidence="8">
    <location>
        <begin position="95"/>
        <end position="117"/>
    </location>
</feature>
<gene>
    <name evidence="11" type="ORF">FPE_LOCUS17974</name>
</gene>
<keyword evidence="6" id="KW-0378">Hydrolase</keyword>
<keyword evidence="9" id="KW-1133">Transmembrane helix</keyword>
<keyword evidence="9" id="KW-0472">Membrane</keyword>
<comment type="similarity">
    <text evidence="3">Belongs to the HARBI1 family.</text>
</comment>
<evidence type="ECO:0000259" key="10">
    <source>
        <dbReference type="Pfam" id="PF13359"/>
    </source>
</evidence>
<dbReference type="InterPro" id="IPR045249">
    <property type="entry name" value="HARBI1-like"/>
</dbReference>
<dbReference type="GO" id="GO:0004518">
    <property type="term" value="F:nuclease activity"/>
    <property type="evidence" value="ECO:0007669"/>
    <property type="project" value="UniProtKB-KW"/>
</dbReference>
<evidence type="ECO:0000256" key="3">
    <source>
        <dbReference type="ARBA" id="ARBA00006958"/>
    </source>
</evidence>
<dbReference type="InterPro" id="IPR027806">
    <property type="entry name" value="HARBI1_dom"/>
</dbReference>
<comment type="cofactor">
    <cofactor evidence="1">
        <name>a divalent metal cation</name>
        <dbReference type="ChEBI" id="CHEBI:60240"/>
    </cofactor>
</comment>
<name>A0AAD2DYM8_9LAMI</name>
<keyword evidence="9" id="KW-0812">Transmembrane</keyword>
<proteinExistence type="inferred from homology"/>
<dbReference type="GO" id="GO:0016787">
    <property type="term" value="F:hydrolase activity"/>
    <property type="evidence" value="ECO:0007669"/>
    <property type="project" value="UniProtKB-KW"/>
</dbReference>
<dbReference type="Pfam" id="PF13359">
    <property type="entry name" value="DDE_Tnp_4"/>
    <property type="match status" value="1"/>
</dbReference>
<evidence type="ECO:0000256" key="5">
    <source>
        <dbReference type="ARBA" id="ARBA00022723"/>
    </source>
</evidence>
<keyword evidence="7" id="KW-0539">Nucleus</keyword>
<dbReference type="SUPFAM" id="SSF48295">
    <property type="entry name" value="TrpR-like"/>
    <property type="match status" value="1"/>
</dbReference>
<keyword evidence="4" id="KW-0540">Nuclease</keyword>
<feature type="domain" description="DDE Tnp4" evidence="10">
    <location>
        <begin position="258"/>
        <end position="424"/>
    </location>
</feature>